<dbReference type="SUPFAM" id="SSF51306">
    <property type="entry name" value="LexA/Signal peptidase"/>
    <property type="match status" value="2"/>
</dbReference>
<dbReference type="Proteomes" id="UP000240989">
    <property type="component" value="Unassembled WGS sequence"/>
</dbReference>
<comment type="caution">
    <text evidence="2">The sequence shown here is derived from an EMBL/GenBank/DDBJ whole genome shotgun (WGS) entry which is preliminary data.</text>
</comment>
<dbReference type="InterPro" id="IPR036286">
    <property type="entry name" value="LexA/Signal_pep-like_sf"/>
</dbReference>
<proteinExistence type="predicted"/>
<gene>
    <name evidence="2" type="ORF">C0W27_15765</name>
</gene>
<keyword evidence="3" id="KW-1185">Reference proteome</keyword>
<evidence type="ECO:0000313" key="3">
    <source>
        <dbReference type="Proteomes" id="UP000240989"/>
    </source>
</evidence>
<sequence length="224" mass="25377">MSSFKKAVGFEDPTKRYRERSINLSRLFVPNESAMRLITSTDTYQNFGIAKGDWLLLNKSLSPGPQDIVLFDYLGERGLAKANSLSARYNGDEDLLIIGVITLAVHHFRAPPPLPTHSDLTEIDFHSLLVTQEYSTLLCKASGHSMLPFLHNNDLIVLERHLEPTDSDVIIIALNNELVVKRINMSTKTLYSDNPKFKPIKLTQQDYTRFHGVCRASLRLLRPI</sequence>
<accession>A0ABX5H154</accession>
<dbReference type="RefSeq" id="WP_045152858.1">
    <property type="nucleotide sequence ID" value="NZ_JZSW01000007.1"/>
</dbReference>
<reference evidence="2 3" key="1">
    <citation type="submission" date="2018-01" db="EMBL/GenBank/DDBJ databases">
        <title>Whole genome sequencing of Histamine producing bacteria.</title>
        <authorList>
            <person name="Butler K."/>
        </authorList>
    </citation>
    <scope>NUCLEOTIDE SEQUENCE [LARGE SCALE GENOMIC DNA]</scope>
    <source>
        <strain evidence="2 3">A6-1</strain>
    </source>
</reference>
<organism evidence="2 3">
    <name type="scientific">Photobacterium angustum</name>
    <dbReference type="NCBI Taxonomy" id="661"/>
    <lineage>
        <taxon>Bacteria</taxon>
        <taxon>Pseudomonadati</taxon>
        <taxon>Pseudomonadota</taxon>
        <taxon>Gammaproteobacteria</taxon>
        <taxon>Vibrionales</taxon>
        <taxon>Vibrionaceae</taxon>
        <taxon>Photobacterium</taxon>
    </lineage>
</organism>
<name>A0ABX5H154_PHOAN</name>
<dbReference type="InterPro" id="IPR039418">
    <property type="entry name" value="LexA-like"/>
</dbReference>
<evidence type="ECO:0000313" key="2">
    <source>
        <dbReference type="EMBL" id="PSX07024.1"/>
    </source>
</evidence>
<evidence type="ECO:0000259" key="1">
    <source>
        <dbReference type="Pfam" id="PF00717"/>
    </source>
</evidence>
<dbReference type="EMBL" id="PYOU01000014">
    <property type="protein sequence ID" value="PSX07024.1"/>
    <property type="molecule type" value="Genomic_DNA"/>
</dbReference>
<dbReference type="CDD" id="cd06529">
    <property type="entry name" value="S24_LexA-like"/>
    <property type="match status" value="1"/>
</dbReference>
<feature type="domain" description="Peptidase S24/S26A/S26B/S26C" evidence="1">
    <location>
        <begin position="121"/>
        <end position="213"/>
    </location>
</feature>
<dbReference type="Gene3D" id="2.10.109.10">
    <property type="entry name" value="Umud Fragment, subunit A"/>
    <property type="match status" value="1"/>
</dbReference>
<dbReference type="Pfam" id="PF00717">
    <property type="entry name" value="Peptidase_S24"/>
    <property type="match status" value="1"/>
</dbReference>
<dbReference type="InterPro" id="IPR015927">
    <property type="entry name" value="Peptidase_S24_S26A/B/C"/>
</dbReference>
<protein>
    <submittedName>
        <fullName evidence="2">UmuD protein</fullName>
    </submittedName>
</protein>